<dbReference type="AlphaFoldDB" id="A0A1S0U7X1"/>
<dbReference type="RefSeq" id="XP_003138352.1">
    <property type="nucleotide sequence ID" value="XM_003138304.1"/>
</dbReference>
<reference evidence="1" key="1">
    <citation type="submission" date="2012-04" db="EMBL/GenBank/DDBJ databases">
        <title>The Genome Sequence of Loa loa.</title>
        <authorList>
            <consortium name="The Broad Institute Genome Sequencing Platform"/>
            <consortium name="Broad Institute Genome Sequencing Center for Infectious Disease"/>
            <person name="Nutman T.B."/>
            <person name="Fink D.L."/>
            <person name="Russ C."/>
            <person name="Young S."/>
            <person name="Zeng Q."/>
            <person name="Gargeya S."/>
            <person name="Alvarado L."/>
            <person name="Berlin A."/>
            <person name="Chapman S.B."/>
            <person name="Chen Z."/>
            <person name="Freedman E."/>
            <person name="Gellesch M."/>
            <person name="Goldberg J."/>
            <person name="Griggs A."/>
            <person name="Gujja S."/>
            <person name="Heilman E.R."/>
            <person name="Heiman D."/>
            <person name="Howarth C."/>
            <person name="Mehta T."/>
            <person name="Neiman D."/>
            <person name="Pearson M."/>
            <person name="Roberts A."/>
            <person name="Saif S."/>
            <person name="Shea T."/>
            <person name="Shenoy N."/>
            <person name="Sisk P."/>
            <person name="Stolte C."/>
            <person name="Sykes S."/>
            <person name="White J."/>
            <person name="Yandava C."/>
            <person name="Haas B."/>
            <person name="Henn M.R."/>
            <person name="Nusbaum C."/>
            <person name="Birren B."/>
        </authorList>
    </citation>
    <scope>NUCLEOTIDE SEQUENCE [LARGE SCALE GENOMIC DNA]</scope>
</reference>
<dbReference type="GeneID" id="9940150"/>
<dbReference type="CTD" id="9940150"/>
<dbReference type="KEGG" id="loa:LOAG_02767"/>
<protein>
    <submittedName>
        <fullName evidence="1">Uncharacterized protein</fullName>
    </submittedName>
</protein>
<proteinExistence type="predicted"/>
<dbReference type="EMBL" id="JH712368">
    <property type="protein sequence ID" value="EFO25724.1"/>
    <property type="molecule type" value="Genomic_DNA"/>
</dbReference>
<sequence>MAQNVGMKWSEVEWNGVEWGRIECNRKNGEKKREKERDCPVLDETRRQDRSCSSSSPLLAKLFARYRMSPFGYRFGWPVSSFSIYLCIHVSLCPSNSVYLSAYFVHLFTSFGL</sequence>
<name>A0A1S0U7X1_LOALO</name>
<accession>A0A1S0U7X1</accession>
<organism evidence="1">
    <name type="scientific">Loa loa</name>
    <name type="common">Eye worm</name>
    <name type="synonym">Filaria loa</name>
    <dbReference type="NCBI Taxonomy" id="7209"/>
    <lineage>
        <taxon>Eukaryota</taxon>
        <taxon>Metazoa</taxon>
        <taxon>Ecdysozoa</taxon>
        <taxon>Nematoda</taxon>
        <taxon>Chromadorea</taxon>
        <taxon>Rhabditida</taxon>
        <taxon>Spirurina</taxon>
        <taxon>Spiruromorpha</taxon>
        <taxon>Filarioidea</taxon>
        <taxon>Onchocercidae</taxon>
        <taxon>Loa</taxon>
    </lineage>
</organism>
<evidence type="ECO:0000313" key="1">
    <source>
        <dbReference type="EMBL" id="EFO25724.1"/>
    </source>
</evidence>
<gene>
    <name evidence="1" type="ORF">LOAG_02767</name>
</gene>
<dbReference type="InParanoid" id="A0A1S0U7X1"/>